<sequence length="37" mass="3991">MGPASAFYGKDLHASPPEELTKLYPLSRACQREASPA</sequence>
<dbReference type="AlphaFoldDB" id="A0A179D555"/>
<evidence type="ECO:0000313" key="1">
    <source>
        <dbReference type="EMBL" id="OAQ20849.1"/>
    </source>
</evidence>
<dbReference type="Proteomes" id="UP000078390">
    <property type="component" value="Unassembled WGS sequence"/>
</dbReference>
<accession>A0A179D555</accession>
<evidence type="ECO:0000313" key="2">
    <source>
        <dbReference type="Proteomes" id="UP000078390"/>
    </source>
</evidence>
<dbReference type="EMBL" id="LWLG01000006">
    <property type="protein sequence ID" value="OAQ20849.1"/>
    <property type="molecule type" value="Genomic_DNA"/>
</dbReference>
<keyword evidence="2" id="KW-1185">Reference proteome</keyword>
<name>A0A179D555_9BACT</name>
<proteinExistence type="predicted"/>
<comment type="caution">
    <text evidence="1">The sequence shown here is derived from an EMBL/GenBank/DDBJ whole genome shotgun (WGS) entry which is preliminary data.</text>
</comment>
<gene>
    <name evidence="1" type="ORF">TDIS_1138</name>
</gene>
<organism evidence="1 2">
    <name type="scientific">Thermosulfurimonas dismutans</name>
    <dbReference type="NCBI Taxonomy" id="999894"/>
    <lineage>
        <taxon>Bacteria</taxon>
        <taxon>Pseudomonadati</taxon>
        <taxon>Thermodesulfobacteriota</taxon>
        <taxon>Thermodesulfobacteria</taxon>
        <taxon>Thermodesulfobacteriales</taxon>
        <taxon>Thermodesulfobacteriaceae</taxon>
        <taxon>Thermosulfurimonas</taxon>
    </lineage>
</organism>
<reference evidence="1 2" key="1">
    <citation type="submission" date="2016-04" db="EMBL/GenBank/DDBJ databases">
        <title>Genome analysis of Thermosulfurimonas dismutans, the first thermophilic sulfur-disproportionating bacterium of the phylum Thermodesulfobacteria.</title>
        <authorList>
            <person name="Mardanov A.V."/>
            <person name="Beletsky A.V."/>
            <person name="Kadnikov V.V."/>
            <person name="Slobodkin A.I."/>
            <person name="Ravin N.V."/>
        </authorList>
    </citation>
    <scope>NUCLEOTIDE SEQUENCE [LARGE SCALE GENOMIC DNA]</scope>
    <source>
        <strain evidence="1 2">S95</strain>
    </source>
</reference>
<protein>
    <submittedName>
        <fullName evidence="1">Uncharacterized protein</fullName>
    </submittedName>
</protein>